<proteinExistence type="predicted"/>
<dbReference type="Proteomes" id="UP001200513">
    <property type="component" value="Chromosome"/>
</dbReference>
<protein>
    <recommendedName>
        <fullName evidence="2">Alpha/beta hydrolase</fullName>
    </recommendedName>
</protein>
<dbReference type="EMBL" id="CP084167">
    <property type="protein sequence ID" value="UJG43721.1"/>
    <property type="molecule type" value="Genomic_DNA"/>
</dbReference>
<evidence type="ECO:0000313" key="1">
    <source>
        <dbReference type="EMBL" id="UJG43721.1"/>
    </source>
</evidence>
<accession>A0A9Y1FP27</accession>
<sequence length="61" mass="7346">MPKKDFESKYKFEWKFIKEAKKEYITVSDNQDIYSIYSKKHNNPNKATFIFIQGFGSEKET</sequence>
<name>A0A9Y1FP27_9ARCH</name>
<evidence type="ECO:0008006" key="2">
    <source>
        <dbReference type="Google" id="ProtNLM"/>
    </source>
</evidence>
<dbReference type="AlphaFoldDB" id="A0A9Y1FP27"/>
<gene>
    <name evidence="1" type="ORF">K9W46_00725</name>
</gene>
<organism evidence="1">
    <name type="scientific">Candidatus Heimdallarchaeum endolithica</name>
    <dbReference type="NCBI Taxonomy" id="2876572"/>
    <lineage>
        <taxon>Archaea</taxon>
        <taxon>Promethearchaeati</taxon>
        <taxon>Candidatus Heimdallarchaeota</taxon>
        <taxon>Candidatus Heimdallarchaeia (ex Rinke et al. 2021) (nom. nud.)</taxon>
        <taxon>Candidatus Heimdallarchaeales</taxon>
        <taxon>Candidatus Heimdallarchaeaceae</taxon>
        <taxon>Candidatus Heimdallarchaeum</taxon>
    </lineage>
</organism>
<reference evidence="1" key="1">
    <citation type="journal article" date="2022" name="Nat. Microbiol.">
        <title>Unique mobile elements and scalable gene flow at the prokaryote-eukaryote boundary revealed by circularized Asgard archaea genomes.</title>
        <authorList>
            <person name="Wu F."/>
            <person name="Speth D.R."/>
            <person name="Philosof A."/>
            <person name="Cremiere A."/>
            <person name="Narayanan A."/>
            <person name="Barco R.A."/>
            <person name="Connon S.A."/>
            <person name="Amend J.P."/>
            <person name="Antoshechkin I.A."/>
            <person name="Orphan V.J."/>
        </authorList>
    </citation>
    <scope>NUCLEOTIDE SEQUENCE</scope>
    <source>
        <strain evidence="1">PR6</strain>
    </source>
</reference>